<comment type="caution">
    <text evidence="2">The sequence shown here is derived from an EMBL/GenBank/DDBJ whole genome shotgun (WGS) entry which is preliminary data.</text>
</comment>
<gene>
    <name evidence="2" type="ORF">LECACI_7A008325</name>
</gene>
<evidence type="ECO:0000313" key="2">
    <source>
        <dbReference type="EMBL" id="CAK4033167.1"/>
    </source>
</evidence>
<dbReference type="SUPFAM" id="SSF63829">
    <property type="entry name" value="Calcium-dependent phosphotriesterase"/>
    <property type="match status" value="1"/>
</dbReference>
<protein>
    <submittedName>
        <fullName evidence="2">Calcium-dependent phosphotriesterase</fullName>
    </submittedName>
</protein>
<dbReference type="AlphaFoldDB" id="A0AAI8Z685"/>
<evidence type="ECO:0000259" key="1">
    <source>
        <dbReference type="Pfam" id="PF08450"/>
    </source>
</evidence>
<organism evidence="2 3">
    <name type="scientific">Lecanosticta acicola</name>
    <dbReference type="NCBI Taxonomy" id="111012"/>
    <lineage>
        <taxon>Eukaryota</taxon>
        <taxon>Fungi</taxon>
        <taxon>Dikarya</taxon>
        <taxon>Ascomycota</taxon>
        <taxon>Pezizomycotina</taxon>
        <taxon>Dothideomycetes</taxon>
        <taxon>Dothideomycetidae</taxon>
        <taxon>Mycosphaerellales</taxon>
        <taxon>Mycosphaerellaceae</taxon>
        <taxon>Lecanosticta</taxon>
    </lineage>
</organism>
<accession>A0AAI8Z685</accession>
<keyword evidence="3" id="KW-1185">Reference proteome</keyword>
<dbReference type="InterPro" id="IPR052988">
    <property type="entry name" value="Oryzine_lactonohydrolase"/>
</dbReference>
<dbReference type="Proteomes" id="UP001296104">
    <property type="component" value="Unassembled WGS sequence"/>
</dbReference>
<proteinExistence type="predicted"/>
<evidence type="ECO:0000313" key="3">
    <source>
        <dbReference type="Proteomes" id="UP001296104"/>
    </source>
</evidence>
<sequence>MALPKNCVRVSREERCHLDRALALRQFQEPHFAVHDNAFLDIIGSAPSIELGLEKDWPFAHEAGVYLPDQDAVYITSNGLDTASGKGIKLGKMSRSNGRWSYEELQTGVTMGNGGVNYRDGVLFCDQGNQTKAGGLVWMEARPPYKTQTLISSYHWRRFSSVNDVVVHGDGSIWFTDPCYGYEQGFRPLPQLPCQVYRFEADTGDMRVVADGFGRPNGLCFSPDEKTMYVTDTDWIHGDGTTDHTRVSTIYAFDVMERHGSSFLANRRVFAMADEGIPDGIKCDLQGNVYSGCGDGVHVWSAGGRLLGKVRVAGGVANFCFGRKGEMFLLNETKFWVVRVSERVQGALLANMKISV</sequence>
<dbReference type="EMBL" id="CAVMBE010000079">
    <property type="protein sequence ID" value="CAK4033167.1"/>
    <property type="molecule type" value="Genomic_DNA"/>
</dbReference>
<dbReference type="InterPro" id="IPR013658">
    <property type="entry name" value="SGL"/>
</dbReference>
<feature type="domain" description="SMP-30/Gluconolactonase/LRE-like region" evidence="1">
    <location>
        <begin position="147"/>
        <end position="324"/>
    </location>
</feature>
<dbReference type="PANTHER" id="PTHR47064:SF2">
    <property type="entry name" value="SMP-30_GLUCONOLACTONASE_LRE-LIKE REGION DOMAIN-CONTAINING PROTEIN-RELATED"/>
    <property type="match status" value="1"/>
</dbReference>
<dbReference type="Pfam" id="PF08450">
    <property type="entry name" value="SGL"/>
    <property type="match status" value="1"/>
</dbReference>
<dbReference type="PANTHER" id="PTHR47064">
    <property type="entry name" value="PUTATIVE (AFU_ORTHOLOGUE AFUA_1G08990)-RELATED"/>
    <property type="match status" value="1"/>
</dbReference>
<name>A0AAI8Z685_9PEZI</name>
<dbReference type="InterPro" id="IPR011042">
    <property type="entry name" value="6-blade_b-propeller_TolB-like"/>
</dbReference>
<reference evidence="2" key="1">
    <citation type="submission" date="2023-11" db="EMBL/GenBank/DDBJ databases">
        <authorList>
            <person name="Alioto T."/>
            <person name="Alioto T."/>
            <person name="Gomez Garrido J."/>
        </authorList>
    </citation>
    <scope>NUCLEOTIDE SEQUENCE</scope>
</reference>
<dbReference type="Gene3D" id="2.120.10.30">
    <property type="entry name" value="TolB, C-terminal domain"/>
    <property type="match status" value="1"/>
</dbReference>